<keyword evidence="1" id="KW-0378">Hydrolase</keyword>
<organism evidence="3">
    <name type="scientific">Absidia glauca</name>
    <name type="common">Pin mould</name>
    <dbReference type="NCBI Taxonomy" id="4829"/>
    <lineage>
        <taxon>Eukaryota</taxon>
        <taxon>Fungi</taxon>
        <taxon>Fungi incertae sedis</taxon>
        <taxon>Mucoromycota</taxon>
        <taxon>Mucoromycotina</taxon>
        <taxon>Mucoromycetes</taxon>
        <taxon>Mucorales</taxon>
        <taxon>Cunninghamellaceae</taxon>
        <taxon>Absidia</taxon>
    </lineage>
</organism>
<evidence type="ECO:0000313" key="4">
    <source>
        <dbReference type="Proteomes" id="UP000078561"/>
    </source>
</evidence>
<comment type="cofactor">
    <cofactor evidence="1">
        <name>Mg(2+)</name>
        <dbReference type="ChEBI" id="CHEBI:18420"/>
    </cofactor>
</comment>
<dbReference type="GO" id="GO:0043139">
    <property type="term" value="F:5'-3' DNA helicase activity"/>
    <property type="evidence" value="ECO:0007669"/>
    <property type="project" value="UniProtKB-EC"/>
</dbReference>
<dbReference type="Proteomes" id="UP000078561">
    <property type="component" value="Unassembled WGS sequence"/>
</dbReference>
<sequence>MFEGTVYDTFEEAAIARRLLEDDDEWENCLEEACALMPFASSIRKLFCYILLNCSPSNPRLLWDKFEDRLSDDYFYAYRRQHHHSNDHALTEAEKKNVQQRTLGDINAILESCFSGLSRFPTMPQDYINTFTDIEQIDTLIEMEHREYNVEIERMQWEQQLSLMNVGQREAYDRIVSAIEHPDQPRIFFVNGPGGTGKSLLFKVLLSFVRSQAKIAIPVASSGIAAILLPGGRTAHSRFKIPIKTSNEMCCNVRLNTALAKLLQETDLILWDEAVMSSKYNFEAVDRC</sequence>
<keyword evidence="1" id="KW-0233">DNA recombination</keyword>
<feature type="non-terminal residue" evidence="3">
    <location>
        <position position="288"/>
    </location>
</feature>
<dbReference type="InParanoid" id="A0A163IQN4"/>
<dbReference type="Gene3D" id="3.40.50.300">
    <property type="entry name" value="P-loop containing nucleotide triphosphate hydrolases"/>
    <property type="match status" value="1"/>
</dbReference>
<proteinExistence type="inferred from homology"/>
<dbReference type="GO" id="GO:0005524">
    <property type="term" value="F:ATP binding"/>
    <property type="evidence" value="ECO:0007669"/>
    <property type="project" value="UniProtKB-KW"/>
</dbReference>
<dbReference type="PANTHER" id="PTHR10492:SF57">
    <property type="entry name" value="ATP-DEPENDENT DNA HELICASE"/>
    <property type="match status" value="1"/>
</dbReference>
<dbReference type="PANTHER" id="PTHR10492">
    <property type="match status" value="1"/>
</dbReference>
<dbReference type="AlphaFoldDB" id="A0A163IQN4"/>
<keyword evidence="1" id="KW-0347">Helicase</keyword>
<dbReference type="InterPro" id="IPR010285">
    <property type="entry name" value="DNA_helicase_pif1-like_DEAD"/>
</dbReference>
<reference evidence="3" key="1">
    <citation type="submission" date="2016-04" db="EMBL/GenBank/DDBJ databases">
        <authorList>
            <person name="Evans L.H."/>
            <person name="Alamgir A."/>
            <person name="Owens N."/>
            <person name="Weber N.D."/>
            <person name="Virtaneva K."/>
            <person name="Barbian K."/>
            <person name="Babar A."/>
            <person name="Rosenke K."/>
        </authorList>
    </citation>
    <scope>NUCLEOTIDE SEQUENCE [LARGE SCALE GENOMIC DNA]</scope>
    <source>
        <strain evidence="3">CBS 101.48</strain>
    </source>
</reference>
<dbReference type="EMBL" id="LT550039">
    <property type="protein sequence ID" value="SAL94854.1"/>
    <property type="molecule type" value="Genomic_DNA"/>
</dbReference>
<keyword evidence="4" id="KW-1185">Reference proteome</keyword>
<dbReference type="STRING" id="4829.A0A163IQN4"/>
<comment type="similarity">
    <text evidence="1">Belongs to the helicase family.</text>
</comment>
<keyword evidence="1" id="KW-0234">DNA repair</keyword>
<name>A0A163IQN4_ABSGL</name>
<protein>
    <recommendedName>
        <fullName evidence="1">ATP-dependent DNA helicase</fullName>
        <ecNumber evidence="1">5.6.2.3</ecNumber>
    </recommendedName>
</protein>
<dbReference type="SUPFAM" id="SSF52540">
    <property type="entry name" value="P-loop containing nucleoside triphosphate hydrolases"/>
    <property type="match status" value="1"/>
</dbReference>
<dbReference type="InterPro" id="IPR027417">
    <property type="entry name" value="P-loop_NTPase"/>
</dbReference>
<feature type="domain" description="DNA helicase Pif1-like DEAD-box helicase" evidence="2">
    <location>
        <begin position="164"/>
        <end position="287"/>
    </location>
</feature>
<accession>A0A163IQN4</accession>
<dbReference type="GO" id="GO:0006281">
    <property type="term" value="P:DNA repair"/>
    <property type="evidence" value="ECO:0007669"/>
    <property type="project" value="UniProtKB-KW"/>
</dbReference>
<evidence type="ECO:0000256" key="1">
    <source>
        <dbReference type="RuleBase" id="RU363044"/>
    </source>
</evidence>
<comment type="catalytic activity">
    <reaction evidence="1">
        <text>ATP + H2O = ADP + phosphate + H(+)</text>
        <dbReference type="Rhea" id="RHEA:13065"/>
        <dbReference type="ChEBI" id="CHEBI:15377"/>
        <dbReference type="ChEBI" id="CHEBI:15378"/>
        <dbReference type="ChEBI" id="CHEBI:30616"/>
        <dbReference type="ChEBI" id="CHEBI:43474"/>
        <dbReference type="ChEBI" id="CHEBI:456216"/>
        <dbReference type="EC" id="5.6.2.3"/>
    </reaction>
</comment>
<gene>
    <name evidence="3" type="primary">ABSGL_00146.1 scaffold 342</name>
</gene>
<dbReference type="GO" id="GO:0000723">
    <property type="term" value="P:telomere maintenance"/>
    <property type="evidence" value="ECO:0007669"/>
    <property type="project" value="InterPro"/>
</dbReference>
<evidence type="ECO:0000313" key="3">
    <source>
        <dbReference type="EMBL" id="SAL94854.1"/>
    </source>
</evidence>
<keyword evidence="1" id="KW-0227">DNA damage</keyword>
<dbReference type="EC" id="5.6.2.3" evidence="1"/>
<dbReference type="OMA" id="HETGHNI"/>
<dbReference type="GO" id="GO:0016887">
    <property type="term" value="F:ATP hydrolysis activity"/>
    <property type="evidence" value="ECO:0007669"/>
    <property type="project" value="RHEA"/>
</dbReference>
<keyword evidence="1" id="KW-0547">Nucleotide-binding</keyword>
<dbReference type="GO" id="GO:0006310">
    <property type="term" value="P:DNA recombination"/>
    <property type="evidence" value="ECO:0007669"/>
    <property type="project" value="UniProtKB-KW"/>
</dbReference>
<keyword evidence="1" id="KW-0067">ATP-binding</keyword>
<dbReference type="Pfam" id="PF05970">
    <property type="entry name" value="PIF1"/>
    <property type="match status" value="1"/>
</dbReference>
<evidence type="ECO:0000259" key="2">
    <source>
        <dbReference type="Pfam" id="PF05970"/>
    </source>
</evidence>
<dbReference type="OrthoDB" id="5860629at2759"/>